<dbReference type="Proteomes" id="UP000193144">
    <property type="component" value="Unassembled WGS sequence"/>
</dbReference>
<evidence type="ECO:0000313" key="2">
    <source>
        <dbReference type="Proteomes" id="UP000193144"/>
    </source>
</evidence>
<proteinExistence type="predicted"/>
<reference evidence="1 2" key="1">
    <citation type="submission" date="2016-07" db="EMBL/GenBank/DDBJ databases">
        <title>Pervasive Adenine N6-methylation of Active Genes in Fungi.</title>
        <authorList>
            <consortium name="DOE Joint Genome Institute"/>
            <person name="Mondo S.J."/>
            <person name="Dannebaum R.O."/>
            <person name="Kuo R.C."/>
            <person name="Labutti K."/>
            <person name="Haridas S."/>
            <person name="Kuo A."/>
            <person name="Salamov A."/>
            <person name="Ahrendt S.R."/>
            <person name="Lipzen A."/>
            <person name="Sullivan W."/>
            <person name="Andreopoulos W.B."/>
            <person name="Clum A."/>
            <person name="Lindquist E."/>
            <person name="Daum C."/>
            <person name="Ramamoorthy G.K."/>
            <person name="Gryganskyi A."/>
            <person name="Culley D."/>
            <person name="Magnuson J.K."/>
            <person name="James T.Y."/>
            <person name="O'Malley M.A."/>
            <person name="Stajich J.E."/>
            <person name="Spatafora J.W."/>
            <person name="Visel A."/>
            <person name="Grigoriev I.V."/>
        </authorList>
    </citation>
    <scope>NUCLEOTIDE SEQUENCE [LARGE SCALE GENOMIC DNA]</scope>
    <source>
        <strain evidence="1 2">CBS 115471</strain>
    </source>
</reference>
<accession>A0A1Y2A534</accession>
<gene>
    <name evidence="1" type="ORF">BCR34DRAFT_555182</name>
</gene>
<sequence length="183" mass="20799">MVPASLTSLYLRMSQSRLTDLEDLRLTLIGVHLVLVCLSHLPFKVNVPLHVQIVEQHISHHNEHLNHDQLIVHHITHICVWSLGSSSSGKPFLQNRVPFWNVPCTRSSLLLGRPHEGLISLSTTGSRPLDMATLRLLWRRMLKPPLLCEQGTGVIKGVCFSRHGCRFTCNEKMESKERGEKHK</sequence>
<comment type="caution">
    <text evidence="1">The sequence shown here is derived from an EMBL/GenBank/DDBJ whole genome shotgun (WGS) entry which is preliminary data.</text>
</comment>
<protein>
    <submittedName>
        <fullName evidence="1">Uncharacterized protein</fullName>
    </submittedName>
</protein>
<keyword evidence="2" id="KW-1185">Reference proteome</keyword>
<evidence type="ECO:0000313" key="1">
    <source>
        <dbReference type="EMBL" id="ORY17612.1"/>
    </source>
</evidence>
<organism evidence="1 2">
    <name type="scientific">Clohesyomyces aquaticus</name>
    <dbReference type="NCBI Taxonomy" id="1231657"/>
    <lineage>
        <taxon>Eukaryota</taxon>
        <taxon>Fungi</taxon>
        <taxon>Dikarya</taxon>
        <taxon>Ascomycota</taxon>
        <taxon>Pezizomycotina</taxon>
        <taxon>Dothideomycetes</taxon>
        <taxon>Pleosporomycetidae</taxon>
        <taxon>Pleosporales</taxon>
        <taxon>Lindgomycetaceae</taxon>
        <taxon>Clohesyomyces</taxon>
    </lineage>
</organism>
<name>A0A1Y2A534_9PLEO</name>
<dbReference type="EMBL" id="MCFA01000011">
    <property type="protein sequence ID" value="ORY17612.1"/>
    <property type="molecule type" value="Genomic_DNA"/>
</dbReference>
<dbReference type="AlphaFoldDB" id="A0A1Y2A534"/>